<dbReference type="PANTHER" id="PTHR16253">
    <property type="entry name" value="TETRATRICOPEPTIDE REPEAT PROTEIN 22"/>
    <property type="match status" value="1"/>
</dbReference>
<dbReference type="InterPro" id="IPR042342">
    <property type="entry name" value="TTC22"/>
</dbReference>
<dbReference type="SUPFAM" id="SSF52200">
    <property type="entry name" value="Toll/Interleukin receptor TIR domain"/>
    <property type="match status" value="1"/>
</dbReference>
<evidence type="ECO:0000313" key="2">
    <source>
        <dbReference type="EMBL" id="CAG2192455.1"/>
    </source>
</evidence>
<evidence type="ECO:0000313" key="3">
    <source>
        <dbReference type="Proteomes" id="UP000683360"/>
    </source>
</evidence>
<dbReference type="AlphaFoldDB" id="A0A8S3QFB1"/>
<dbReference type="Gene3D" id="3.40.50.10140">
    <property type="entry name" value="Toll/interleukin-1 receptor homology (TIR) domain"/>
    <property type="match status" value="1"/>
</dbReference>
<protein>
    <recommendedName>
        <fullName evidence="1">TIR domain-containing protein</fullName>
    </recommendedName>
</protein>
<name>A0A8S3QFB1_MYTED</name>
<dbReference type="Proteomes" id="UP000683360">
    <property type="component" value="Unassembled WGS sequence"/>
</dbReference>
<organism evidence="2 3">
    <name type="scientific">Mytilus edulis</name>
    <name type="common">Blue mussel</name>
    <dbReference type="NCBI Taxonomy" id="6550"/>
    <lineage>
        <taxon>Eukaryota</taxon>
        <taxon>Metazoa</taxon>
        <taxon>Spiralia</taxon>
        <taxon>Lophotrochozoa</taxon>
        <taxon>Mollusca</taxon>
        <taxon>Bivalvia</taxon>
        <taxon>Autobranchia</taxon>
        <taxon>Pteriomorphia</taxon>
        <taxon>Mytilida</taxon>
        <taxon>Mytiloidea</taxon>
        <taxon>Mytilidae</taxon>
        <taxon>Mytilinae</taxon>
        <taxon>Mytilus</taxon>
    </lineage>
</organism>
<gene>
    <name evidence="2" type="ORF">MEDL_7617</name>
</gene>
<evidence type="ECO:0000259" key="1">
    <source>
        <dbReference type="PROSITE" id="PS50104"/>
    </source>
</evidence>
<dbReference type="GO" id="GO:0007165">
    <property type="term" value="P:signal transduction"/>
    <property type="evidence" value="ECO:0007669"/>
    <property type="project" value="InterPro"/>
</dbReference>
<accession>A0A8S3QFB1</accession>
<feature type="domain" description="TIR" evidence="1">
    <location>
        <begin position="590"/>
        <end position="726"/>
    </location>
</feature>
<dbReference type="InterPro" id="IPR000157">
    <property type="entry name" value="TIR_dom"/>
</dbReference>
<sequence length="729" mass="84170">MSIPKRNSKHEIEKHGVEPEFKDINPGLFSMKLNLMYITDHVQIEHKKIALLAAKQEEHQIVHAAIDLMLTLLDNPLQNRRRIAQNIEKLEQNIKTNPKHLNTLADLAVLYRTINAEDKAVALYETTNAILISNDPNDIKEKAVCVLEQGYAVLCDELSQNEFEAQHKLADSLQRMQLEKNISVGKKHDLLCQASKHTIIAQQMVYRSLNFLGNLLKDDKSYAVYRARAYACIGHRLVTRKEVKQGDLKRSALSKDERFQVLMNDPLSAFDYANAEHPRDEIVLNRKGKSLLFVCKFRTDITENQKLKYLTEADIALSLSLSLNPRMDRLNFSVRMNVYFEMSILKNISNVSRYDFLQKALEDGKAAILVNLKGNDVCKVAEICQRLAKFPKFFLCGPKAVTNKEYLHIALDYLNQYICAKGETYTQAFAIGTINFDMGKFRTALEWHKRAFLLSDYKRAIGNVIKLCLCILRLEETKSVYVEFINALTFIASKLQDLEFIYTLVPKSMWNEYLGKLLRFLDCLKTCPLTTKQVEIAEYLRNVLSKRTLISVRQSRKYQYTPSTRNIEYEWRALSFPHPVIEPASDHLDFDYDYFAIMSHENSGWIECFLQQQLSTHMLYNDRTFTACPDVINYESCSTLLETTIIGINKSQKAILVLSNDFLTKEWNVMKSIITEMLQRRQGSLLVILLENCDVPPEIDSEHLLYFDFTDDKKIPMEIQNLKLALLSV</sequence>
<comment type="caution">
    <text evidence="2">The sequence shown here is derived from an EMBL/GenBank/DDBJ whole genome shotgun (WGS) entry which is preliminary data.</text>
</comment>
<proteinExistence type="predicted"/>
<reference evidence="2" key="1">
    <citation type="submission" date="2021-03" db="EMBL/GenBank/DDBJ databases">
        <authorList>
            <person name="Bekaert M."/>
        </authorList>
    </citation>
    <scope>NUCLEOTIDE SEQUENCE</scope>
</reference>
<keyword evidence="3" id="KW-1185">Reference proteome</keyword>
<dbReference type="PANTHER" id="PTHR16253:SF0">
    <property type="entry name" value="TETRATRICOPEPTIDE REPEAT PROTEIN 22"/>
    <property type="match status" value="1"/>
</dbReference>
<dbReference type="InterPro" id="IPR035897">
    <property type="entry name" value="Toll_tir_struct_dom_sf"/>
</dbReference>
<dbReference type="EMBL" id="CAJPWZ010000394">
    <property type="protein sequence ID" value="CAG2192455.1"/>
    <property type="molecule type" value="Genomic_DNA"/>
</dbReference>
<dbReference type="OrthoDB" id="6136373at2759"/>
<dbReference type="PROSITE" id="PS50104">
    <property type="entry name" value="TIR"/>
    <property type="match status" value="1"/>
</dbReference>